<dbReference type="InterPro" id="IPR015943">
    <property type="entry name" value="WD40/YVTN_repeat-like_dom_sf"/>
</dbReference>
<evidence type="ECO:0000256" key="1">
    <source>
        <dbReference type="ARBA" id="ARBA00022574"/>
    </source>
</evidence>
<dbReference type="EMBL" id="BRYB01003838">
    <property type="protein sequence ID" value="GMI21581.1"/>
    <property type="molecule type" value="Genomic_DNA"/>
</dbReference>
<gene>
    <name evidence="4" type="ORF">TeGR_g4663</name>
</gene>
<organism evidence="4 5">
    <name type="scientific">Tetraparma gracilis</name>
    <dbReference type="NCBI Taxonomy" id="2962635"/>
    <lineage>
        <taxon>Eukaryota</taxon>
        <taxon>Sar</taxon>
        <taxon>Stramenopiles</taxon>
        <taxon>Ochrophyta</taxon>
        <taxon>Bolidophyceae</taxon>
        <taxon>Parmales</taxon>
        <taxon>Triparmaceae</taxon>
        <taxon>Tetraparma</taxon>
    </lineage>
</organism>
<dbReference type="InterPro" id="IPR011047">
    <property type="entry name" value="Quinoprotein_ADH-like_sf"/>
</dbReference>
<accession>A0ABQ6M8C2</accession>
<dbReference type="Gene3D" id="2.130.10.10">
    <property type="entry name" value="YVTN repeat-like/Quinoprotein amine dehydrogenase"/>
    <property type="match status" value="1"/>
</dbReference>
<feature type="region of interest" description="Disordered" evidence="3">
    <location>
        <begin position="146"/>
        <end position="175"/>
    </location>
</feature>
<dbReference type="PANTHER" id="PTHR19848:SF8">
    <property type="entry name" value="F-BOX AND WD REPEAT DOMAIN CONTAINING 7"/>
    <property type="match status" value="1"/>
</dbReference>
<comment type="caution">
    <text evidence="4">The sequence shown here is derived from an EMBL/GenBank/DDBJ whole genome shotgun (WGS) entry which is preliminary data.</text>
</comment>
<feature type="compositionally biased region" description="Basic and acidic residues" evidence="3">
    <location>
        <begin position="766"/>
        <end position="778"/>
    </location>
</feature>
<sequence length="808" mass="87004">MPPPSLSSFADVSLPPMSSSTLASSLFSPDGTSVFALTASGHLGCAWARSGGLKAGFGGGGMIQTKSKHNSCMHLFYDSFGTGSVLTGGGYDFSSTTEGHGTQQCVKLWDAGSGENKATFMGGRGLCRAIAVPGTDMDTVVSTVVSKEEAEEEKENEEAKEERKEDLYADDPTFGNQVDDVAEERRLAKLAKEREARKPKNPNKHSLATFVSGGDDGVVRLFSLATCKMLKSLSPEGGAGGLGAVSALATCSARPSLVLSAHQHKGGSGSPVLLWDATGQVLINQLPEAHLYDTTQMLLSPCGGLLYTAGGADDPTVKEWDLRMMKKLKNITKHDDKVTAMSLVATPAGSHLMSSSKDGATFVTEIRKTGVVRTRLAATVADDDIPSGGWSIAHSLARMRGGAFAGGQERKAKPDFVVVGTDRGVRSFDVSDYIDLERGLGDDKKDREIVAEDEGGGGGKGDKEGNYHRQQEEFWDNFGAVTPEQAAKDEANAKKEERRKVKVEQEKKKQEVVVKTDKYGNEVGSLEYWVAKDAEPKRPKVGDLVVLVGDGGDLEAAAEASAKTVEMIAEERQARIDSLPAEAKQGALVHGKGDIGILLKDDKSGVPFEIFSGVSGQTTWYEELWVEKATAAAADAAESAHGITKASLKAGVSVAGKRREQEEREAKEQQAEAEEEEDVSFYQSMMMRGGGHEGKLGWDGEEEAKKEKAEKEKEKKELKEKEKEKEKDRKEKAAEAKAAEGKEEEDDYNSFSLSKFKPPNPPPSESKSKAEMQAEADRQQSVQDSLNIYRQQKKKASTGPDGKRVSRF</sequence>
<dbReference type="PANTHER" id="PTHR19848">
    <property type="entry name" value="WD40 REPEAT PROTEIN"/>
    <property type="match status" value="1"/>
</dbReference>
<dbReference type="SUPFAM" id="SSF50998">
    <property type="entry name" value="Quinoprotein alcohol dehydrogenase-like"/>
    <property type="match status" value="1"/>
</dbReference>
<protein>
    <submittedName>
        <fullName evidence="4">Uncharacterized protein</fullName>
    </submittedName>
</protein>
<feature type="region of interest" description="Disordered" evidence="3">
    <location>
        <begin position="486"/>
        <end position="507"/>
    </location>
</feature>
<keyword evidence="1" id="KW-0853">WD repeat</keyword>
<evidence type="ECO:0000313" key="5">
    <source>
        <dbReference type="Proteomes" id="UP001165060"/>
    </source>
</evidence>
<feature type="compositionally biased region" description="Polar residues" evidence="3">
    <location>
        <begin position="779"/>
        <end position="790"/>
    </location>
</feature>
<keyword evidence="2" id="KW-0677">Repeat</keyword>
<reference evidence="4 5" key="1">
    <citation type="journal article" date="2023" name="Commun. Biol.">
        <title>Genome analysis of Parmales, the sister group of diatoms, reveals the evolutionary specialization of diatoms from phago-mixotrophs to photoautotrophs.</title>
        <authorList>
            <person name="Ban H."/>
            <person name="Sato S."/>
            <person name="Yoshikawa S."/>
            <person name="Yamada K."/>
            <person name="Nakamura Y."/>
            <person name="Ichinomiya M."/>
            <person name="Sato N."/>
            <person name="Blanc-Mathieu R."/>
            <person name="Endo H."/>
            <person name="Kuwata A."/>
            <person name="Ogata H."/>
        </authorList>
    </citation>
    <scope>NUCLEOTIDE SEQUENCE [LARGE SCALE GENOMIC DNA]</scope>
</reference>
<feature type="compositionally biased region" description="Basic and acidic residues" evidence="3">
    <location>
        <begin position="690"/>
        <end position="741"/>
    </location>
</feature>
<feature type="compositionally biased region" description="Basic and acidic residues" evidence="3">
    <location>
        <begin position="657"/>
        <end position="670"/>
    </location>
</feature>
<name>A0ABQ6M8C2_9STRA</name>
<evidence type="ECO:0000313" key="4">
    <source>
        <dbReference type="EMBL" id="GMI21581.1"/>
    </source>
</evidence>
<evidence type="ECO:0000256" key="3">
    <source>
        <dbReference type="SAM" id="MobiDB-lite"/>
    </source>
</evidence>
<dbReference type="Proteomes" id="UP001165060">
    <property type="component" value="Unassembled WGS sequence"/>
</dbReference>
<feature type="region of interest" description="Disordered" evidence="3">
    <location>
        <begin position="640"/>
        <end position="808"/>
    </location>
</feature>
<evidence type="ECO:0000256" key="2">
    <source>
        <dbReference type="ARBA" id="ARBA00022737"/>
    </source>
</evidence>
<keyword evidence="5" id="KW-1185">Reference proteome</keyword>
<proteinExistence type="predicted"/>
<feature type="compositionally biased region" description="Acidic residues" evidence="3">
    <location>
        <begin position="149"/>
        <end position="159"/>
    </location>
</feature>